<protein>
    <submittedName>
        <fullName evidence="2">DUF4300 family protein</fullName>
    </submittedName>
</protein>
<evidence type="ECO:0000313" key="2">
    <source>
        <dbReference type="EMBL" id="XDU63219.1"/>
    </source>
</evidence>
<dbReference type="KEGG" id="lala:AB8B28_05080"/>
<dbReference type="EMBL" id="CP165647">
    <property type="protein sequence ID" value="XDU63219.1"/>
    <property type="molecule type" value="Genomic_DNA"/>
</dbReference>
<dbReference type="RefSeq" id="WP_369717235.1">
    <property type="nucleotide sequence ID" value="NZ_CP165647.1"/>
</dbReference>
<reference evidence="2" key="1">
    <citation type="submission" date="2024-07" db="EMBL/GenBank/DDBJ databases">
        <authorList>
            <person name="Li X.-J."/>
            <person name="Wang X."/>
        </authorList>
    </citation>
    <scope>NUCLEOTIDE SEQUENCE</scope>
    <source>
        <strain evidence="2">HSP-536</strain>
    </source>
</reference>
<evidence type="ECO:0000259" key="1">
    <source>
        <dbReference type="Pfam" id="PF14133"/>
    </source>
</evidence>
<name>A0AB39V783_9FUSO</name>
<dbReference type="AlphaFoldDB" id="A0AB39V783"/>
<feature type="domain" description="DUF4300" evidence="1">
    <location>
        <begin position="59"/>
        <end position="313"/>
    </location>
</feature>
<dbReference type="Pfam" id="PF14133">
    <property type="entry name" value="DUF4300"/>
    <property type="match status" value="1"/>
</dbReference>
<gene>
    <name evidence="2" type="ORF">AB8B28_05080</name>
</gene>
<organism evidence="2">
    <name type="scientific">Leptotrichia alba</name>
    <dbReference type="NCBI Taxonomy" id="3239304"/>
    <lineage>
        <taxon>Bacteria</taxon>
        <taxon>Fusobacteriati</taxon>
        <taxon>Fusobacteriota</taxon>
        <taxon>Fusobacteriia</taxon>
        <taxon>Fusobacteriales</taxon>
        <taxon>Leptotrichiaceae</taxon>
        <taxon>Leptotrichia</taxon>
    </lineage>
</organism>
<sequence>MKHRKQFLYIILIIFISNCSNNNKASFDKNRKDNLKVQNTVINKELEKNLKTEYLKNITYSNLADKKAQDEVEDILKNAGISSGNINSFFQSVNYYNNATENKDLIKSGFINSQNINPIYDEIEIQKIWNKKNKDFLGFNCRITAFTLMKDFITVENPITKSGEMLFMDMGALQNIPFELFSETEKNKFITLFSEIPTKSTKDIKFHVENVKKYWKEKGVKFNNKNKISLISVFFHFNDEPEENILFIGHVGVLILEKDGKLMFIEKLAFQQPYQVLKFNSRTELNDYLMNKYDTAWGQSTAKPFIMENDELLKEYRENPNNK</sequence>
<dbReference type="InterPro" id="IPR025389">
    <property type="entry name" value="DUF4300"/>
</dbReference>
<proteinExistence type="predicted"/>
<accession>A0AB39V783</accession>